<keyword evidence="3" id="KW-1185">Reference proteome</keyword>
<gene>
    <name evidence="2" type="ORF">H920_10015</name>
</gene>
<proteinExistence type="predicted"/>
<protein>
    <submittedName>
        <fullName evidence="2">Uncharacterized protein</fullName>
    </submittedName>
</protein>
<organism evidence="2 3">
    <name type="scientific">Fukomys damarensis</name>
    <name type="common">Damaraland mole rat</name>
    <name type="synonym">Cryptomys damarensis</name>
    <dbReference type="NCBI Taxonomy" id="885580"/>
    <lineage>
        <taxon>Eukaryota</taxon>
        <taxon>Metazoa</taxon>
        <taxon>Chordata</taxon>
        <taxon>Craniata</taxon>
        <taxon>Vertebrata</taxon>
        <taxon>Euteleostomi</taxon>
        <taxon>Mammalia</taxon>
        <taxon>Eutheria</taxon>
        <taxon>Euarchontoglires</taxon>
        <taxon>Glires</taxon>
        <taxon>Rodentia</taxon>
        <taxon>Hystricomorpha</taxon>
        <taxon>Bathyergidae</taxon>
        <taxon>Fukomys</taxon>
    </lineage>
</organism>
<dbReference type="AlphaFoldDB" id="A0A091DBX4"/>
<evidence type="ECO:0000256" key="1">
    <source>
        <dbReference type="SAM" id="MobiDB-lite"/>
    </source>
</evidence>
<sequence>MEKDGDYDNDKEKWCQEETKWQDHQDGDAPSPRLVVPPWPVETKGDLTTLGRSPRPREEVPEASAEWTPSGLLSRLPRGREGGNE</sequence>
<reference evidence="2 3" key="1">
    <citation type="submission" date="2013-11" db="EMBL/GenBank/DDBJ databases">
        <title>The Damaraland mole rat (Fukomys damarensis) genome and evolution of African mole rats.</title>
        <authorList>
            <person name="Gladyshev V.N."/>
            <person name="Fang X."/>
        </authorList>
    </citation>
    <scope>NUCLEOTIDE SEQUENCE [LARGE SCALE GENOMIC DNA]</scope>
    <source>
        <tissue evidence="2">Liver</tissue>
    </source>
</reference>
<feature type="compositionally biased region" description="Basic and acidic residues" evidence="1">
    <location>
        <begin position="1"/>
        <end position="27"/>
    </location>
</feature>
<evidence type="ECO:0000313" key="2">
    <source>
        <dbReference type="EMBL" id="KFO28582.1"/>
    </source>
</evidence>
<dbReference type="EMBL" id="KN122721">
    <property type="protein sequence ID" value="KFO28582.1"/>
    <property type="molecule type" value="Genomic_DNA"/>
</dbReference>
<dbReference type="Proteomes" id="UP000028990">
    <property type="component" value="Unassembled WGS sequence"/>
</dbReference>
<feature type="region of interest" description="Disordered" evidence="1">
    <location>
        <begin position="1"/>
        <end position="85"/>
    </location>
</feature>
<accession>A0A091DBX4</accession>
<evidence type="ECO:0000313" key="3">
    <source>
        <dbReference type="Proteomes" id="UP000028990"/>
    </source>
</evidence>
<name>A0A091DBX4_FUKDA</name>